<reference evidence="8" key="1">
    <citation type="journal article" date="2020" name="Stud. Mycol.">
        <title>101 Dothideomycetes genomes: a test case for predicting lifestyles and emergence of pathogens.</title>
        <authorList>
            <person name="Haridas S."/>
            <person name="Albert R."/>
            <person name="Binder M."/>
            <person name="Bloem J."/>
            <person name="Labutti K."/>
            <person name="Salamov A."/>
            <person name="Andreopoulos B."/>
            <person name="Baker S."/>
            <person name="Barry K."/>
            <person name="Bills G."/>
            <person name="Bluhm B."/>
            <person name="Cannon C."/>
            <person name="Castanera R."/>
            <person name="Culley D."/>
            <person name="Daum C."/>
            <person name="Ezra D."/>
            <person name="Gonzalez J."/>
            <person name="Henrissat B."/>
            <person name="Kuo A."/>
            <person name="Liang C."/>
            <person name="Lipzen A."/>
            <person name="Lutzoni F."/>
            <person name="Magnuson J."/>
            <person name="Mondo S."/>
            <person name="Nolan M."/>
            <person name="Ohm R."/>
            <person name="Pangilinan J."/>
            <person name="Park H.-J."/>
            <person name="Ramirez L."/>
            <person name="Alfaro M."/>
            <person name="Sun H."/>
            <person name="Tritt A."/>
            <person name="Yoshinaga Y."/>
            <person name="Zwiers L.-H."/>
            <person name="Turgeon B."/>
            <person name="Goodwin S."/>
            <person name="Spatafora J."/>
            <person name="Crous P."/>
            <person name="Grigoriev I."/>
        </authorList>
    </citation>
    <scope>NUCLEOTIDE SEQUENCE</scope>
    <source>
        <strain evidence="8">CBS 133067</strain>
    </source>
</reference>
<dbReference type="PRINTS" id="PR00463">
    <property type="entry name" value="EP450I"/>
</dbReference>
<keyword evidence="7" id="KW-1133">Transmembrane helix</keyword>
<dbReference type="PRINTS" id="PR00385">
    <property type="entry name" value="P450"/>
</dbReference>
<comment type="caution">
    <text evidence="8">The sequence shown here is derived from an EMBL/GenBank/DDBJ whole genome shotgun (WGS) entry which is preliminary data.</text>
</comment>
<evidence type="ECO:0000256" key="3">
    <source>
        <dbReference type="ARBA" id="ARBA00022723"/>
    </source>
</evidence>
<proteinExistence type="inferred from homology"/>
<dbReference type="InterPro" id="IPR050121">
    <property type="entry name" value="Cytochrome_P450_monoxygenase"/>
</dbReference>
<dbReference type="PANTHER" id="PTHR24305">
    <property type="entry name" value="CYTOCHROME P450"/>
    <property type="match status" value="1"/>
</dbReference>
<organism evidence="8 9">
    <name type="scientific">Rhizodiscina lignyota</name>
    <dbReference type="NCBI Taxonomy" id="1504668"/>
    <lineage>
        <taxon>Eukaryota</taxon>
        <taxon>Fungi</taxon>
        <taxon>Dikarya</taxon>
        <taxon>Ascomycota</taxon>
        <taxon>Pezizomycotina</taxon>
        <taxon>Dothideomycetes</taxon>
        <taxon>Pleosporomycetidae</taxon>
        <taxon>Aulographales</taxon>
        <taxon>Rhizodiscinaceae</taxon>
        <taxon>Rhizodiscina</taxon>
    </lineage>
</organism>
<dbReference type="GO" id="GO:0020037">
    <property type="term" value="F:heme binding"/>
    <property type="evidence" value="ECO:0007669"/>
    <property type="project" value="InterPro"/>
</dbReference>
<dbReference type="CDD" id="cd11060">
    <property type="entry name" value="CYP57A1-like"/>
    <property type="match status" value="1"/>
</dbReference>
<dbReference type="SUPFAM" id="SSF48264">
    <property type="entry name" value="Cytochrome P450"/>
    <property type="match status" value="1"/>
</dbReference>
<keyword evidence="7" id="KW-0812">Transmembrane</keyword>
<keyword evidence="7" id="KW-0472">Membrane</keyword>
<sequence>MAPLNVNSAILGSLLRPDAWLLIGVLAVVGYVVYERFLSPCAGIPGPFFASLSRWWMIKHTLEGDMHRVMIQQHEKYGSLVRTGPNELSISDLSAIRKIYGPGSKFRKSDWYSVWQGHRKFDLFAERNESIHGAQRKLVARAYAMETLKDLEEYVNNATRVFIQRMDEMQDQVVDMGKWVQLYAFDVIGEITFSKRFGFMDVGEDDGTFGAIEGILGSASWIGQVPWLFWLHDYLQPVIGNHLKVNARHGGVRNFAAREVAARKDRGSDHNDILSKLFAVQKDKPEFEDTSVLSMATSNVAAGSDTTAISLRAMVWYLLKYPECKQKLVEEIDERRRQGKLSDPVQLEEADQMPYLQAVMWEALRLHPAVGMSLPRVVPVGGTEFDGHYLPAGTIVGVNPWVVQRNKEVYGEDVETFRPERWLNKEDKGDMQRYFFAFGAGARLCIGKNISWLEMSKLIPTLFMHFDITLEDSDAELKETCWWFVIQKGLNVKLNRRIRA</sequence>
<dbReference type="PROSITE" id="PS00086">
    <property type="entry name" value="CYTOCHROME_P450"/>
    <property type="match status" value="1"/>
</dbReference>
<dbReference type="Gene3D" id="1.10.630.10">
    <property type="entry name" value="Cytochrome P450"/>
    <property type="match status" value="1"/>
</dbReference>
<dbReference type="EMBL" id="ML978133">
    <property type="protein sequence ID" value="KAF2094901.1"/>
    <property type="molecule type" value="Genomic_DNA"/>
</dbReference>
<dbReference type="InterPro" id="IPR017972">
    <property type="entry name" value="Cyt_P450_CS"/>
</dbReference>
<dbReference type="PANTHER" id="PTHR24305:SF232">
    <property type="entry name" value="P450, PUTATIVE (EUROFUNG)-RELATED"/>
    <property type="match status" value="1"/>
</dbReference>
<comment type="cofactor">
    <cofactor evidence="1 5">
        <name>heme</name>
        <dbReference type="ChEBI" id="CHEBI:30413"/>
    </cofactor>
</comment>
<dbReference type="FunFam" id="1.10.630.10:FF:000050">
    <property type="entry name" value="Cytochrome P450 monooxygenase"/>
    <property type="match status" value="1"/>
</dbReference>
<feature type="binding site" description="axial binding residue" evidence="5">
    <location>
        <position position="445"/>
    </location>
    <ligand>
        <name>heme</name>
        <dbReference type="ChEBI" id="CHEBI:30413"/>
    </ligand>
    <ligandPart>
        <name>Fe</name>
        <dbReference type="ChEBI" id="CHEBI:18248"/>
    </ligandPart>
</feature>
<keyword evidence="6" id="KW-0560">Oxidoreductase</keyword>
<name>A0A9P4M1R2_9PEZI</name>
<dbReference type="InterPro" id="IPR001128">
    <property type="entry name" value="Cyt_P450"/>
</dbReference>
<evidence type="ECO:0000256" key="4">
    <source>
        <dbReference type="ARBA" id="ARBA00023004"/>
    </source>
</evidence>
<dbReference type="AlphaFoldDB" id="A0A9P4M1R2"/>
<comment type="similarity">
    <text evidence="2 6">Belongs to the cytochrome P450 family.</text>
</comment>
<dbReference type="Pfam" id="PF00067">
    <property type="entry name" value="p450"/>
    <property type="match status" value="1"/>
</dbReference>
<evidence type="ECO:0000256" key="5">
    <source>
        <dbReference type="PIRSR" id="PIRSR602401-1"/>
    </source>
</evidence>
<keyword evidence="5 6" id="KW-0349">Heme</keyword>
<feature type="transmembrane region" description="Helical" evidence="7">
    <location>
        <begin position="20"/>
        <end position="38"/>
    </location>
</feature>
<dbReference type="InterPro" id="IPR036396">
    <property type="entry name" value="Cyt_P450_sf"/>
</dbReference>
<dbReference type="GO" id="GO:0005506">
    <property type="term" value="F:iron ion binding"/>
    <property type="evidence" value="ECO:0007669"/>
    <property type="project" value="InterPro"/>
</dbReference>
<keyword evidence="4 5" id="KW-0408">Iron</keyword>
<dbReference type="GO" id="GO:0004497">
    <property type="term" value="F:monooxygenase activity"/>
    <property type="evidence" value="ECO:0007669"/>
    <property type="project" value="UniProtKB-KW"/>
</dbReference>
<keyword evidence="6" id="KW-0503">Monooxygenase</keyword>
<dbReference type="InterPro" id="IPR002401">
    <property type="entry name" value="Cyt_P450_E_grp-I"/>
</dbReference>
<evidence type="ECO:0000256" key="6">
    <source>
        <dbReference type="RuleBase" id="RU000461"/>
    </source>
</evidence>
<evidence type="ECO:0000256" key="2">
    <source>
        <dbReference type="ARBA" id="ARBA00010617"/>
    </source>
</evidence>
<evidence type="ECO:0000256" key="7">
    <source>
        <dbReference type="SAM" id="Phobius"/>
    </source>
</evidence>
<evidence type="ECO:0000256" key="1">
    <source>
        <dbReference type="ARBA" id="ARBA00001971"/>
    </source>
</evidence>
<dbReference type="OrthoDB" id="3934656at2759"/>
<gene>
    <name evidence="8" type="ORF">NA57DRAFT_80070</name>
</gene>
<keyword evidence="3 5" id="KW-0479">Metal-binding</keyword>
<evidence type="ECO:0000313" key="8">
    <source>
        <dbReference type="EMBL" id="KAF2094901.1"/>
    </source>
</evidence>
<evidence type="ECO:0000313" key="9">
    <source>
        <dbReference type="Proteomes" id="UP000799772"/>
    </source>
</evidence>
<accession>A0A9P4M1R2</accession>
<dbReference type="Proteomes" id="UP000799772">
    <property type="component" value="Unassembled WGS sequence"/>
</dbReference>
<protein>
    <submittedName>
        <fullName evidence="8">Cytochrome P450</fullName>
    </submittedName>
</protein>
<keyword evidence="9" id="KW-1185">Reference proteome</keyword>
<dbReference type="GO" id="GO:0016705">
    <property type="term" value="F:oxidoreductase activity, acting on paired donors, with incorporation or reduction of molecular oxygen"/>
    <property type="evidence" value="ECO:0007669"/>
    <property type="project" value="InterPro"/>
</dbReference>